<dbReference type="EMBL" id="VTZN01000050">
    <property type="protein sequence ID" value="KAA1250300.1"/>
    <property type="molecule type" value="Genomic_DNA"/>
</dbReference>
<name>A0A5B1BSA4_MYCSI</name>
<reference evidence="1 2" key="1">
    <citation type="submission" date="2019-09" db="EMBL/GenBank/DDBJ databases">
        <title>Report of infection by Mycobacterium simiae a patient suffering from pulmonary tuberculosis.</title>
        <authorList>
            <person name="Mohanty P.S."/>
            <person name="Bansal A.K."/>
            <person name="Singh H."/>
            <person name="Sharma S."/>
            <person name="Patil S.A."/>
            <person name="Upadhaya P."/>
            <person name="Singh P.K."/>
            <person name="Kumar D."/>
            <person name="Kumar S."/>
            <person name="Singh R.K."/>
            <person name="Chaudhary B."/>
        </authorList>
    </citation>
    <scope>NUCLEOTIDE SEQUENCE [LARGE SCALE GENOMIC DNA]</scope>
    <source>
        <strain evidence="1 2">JAL-560-SIM</strain>
    </source>
</reference>
<proteinExistence type="predicted"/>
<organism evidence="1 2">
    <name type="scientific">Mycobacterium simiae</name>
    <name type="common">Mycobacterium habana</name>
    <dbReference type="NCBI Taxonomy" id="1784"/>
    <lineage>
        <taxon>Bacteria</taxon>
        <taxon>Bacillati</taxon>
        <taxon>Actinomycetota</taxon>
        <taxon>Actinomycetes</taxon>
        <taxon>Mycobacteriales</taxon>
        <taxon>Mycobacteriaceae</taxon>
        <taxon>Mycobacterium</taxon>
        <taxon>Mycobacterium simiae complex</taxon>
    </lineage>
</organism>
<evidence type="ECO:0000313" key="1">
    <source>
        <dbReference type="EMBL" id="KAA1250300.1"/>
    </source>
</evidence>
<dbReference type="RefSeq" id="WP_149653900.1">
    <property type="nucleotide sequence ID" value="NZ_VTZN01000050.1"/>
</dbReference>
<gene>
    <name evidence="1" type="ORF">F0Q45_10560</name>
</gene>
<accession>A0A5B1BSA4</accession>
<dbReference type="OrthoDB" id="4959782at2"/>
<dbReference type="AlphaFoldDB" id="A0A5B1BSA4"/>
<comment type="caution">
    <text evidence="1">The sequence shown here is derived from an EMBL/GenBank/DDBJ whole genome shotgun (WGS) entry which is preliminary data.</text>
</comment>
<keyword evidence="2" id="KW-1185">Reference proteome</keyword>
<protein>
    <submittedName>
        <fullName evidence="1">Uncharacterized protein</fullName>
    </submittedName>
</protein>
<sequence length="66" mass="7589">MRYPLQRTSDRSWQQTTERDVARWWDTMALVRGRAVRKVVHIAPARVSAFVPVFAPSTTQSKGYAP</sequence>
<evidence type="ECO:0000313" key="2">
    <source>
        <dbReference type="Proteomes" id="UP000324701"/>
    </source>
</evidence>
<dbReference type="Proteomes" id="UP000324701">
    <property type="component" value="Unassembled WGS sequence"/>
</dbReference>